<evidence type="ECO:0000313" key="2">
    <source>
        <dbReference type="Proteomes" id="UP000078200"/>
    </source>
</evidence>
<dbReference type="EnsemblMetazoa" id="GAUT009862-RA">
    <property type="protein sequence ID" value="GAUT009862-PA"/>
    <property type="gene ID" value="GAUT009862"/>
</dbReference>
<evidence type="ECO:0000313" key="1">
    <source>
        <dbReference type="EnsemblMetazoa" id="GAUT009862-PA"/>
    </source>
</evidence>
<sequence length="140" mass="15453">MDDAAINVPLVCRDDTVEAIVRPTQANDAAGGGLALSLQSVSFQKMQNSVAAAINPTSVNLNVNCSMQQQQLGQQQQQLSLLQQTNFDIVHTSVSFIYNNSRKRAIAKKKVMLNLTQYNYPLGKHFRNFISATQSKENPL</sequence>
<protein>
    <submittedName>
        <fullName evidence="1">Uncharacterized protein</fullName>
    </submittedName>
</protein>
<name>A0A1A9UMY1_GLOAU</name>
<accession>A0A1A9UMY1</accession>
<reference evidence="1" key="1">
    <citation type="submission" date="2020-05" db="UniProtKB">
        <authorList>
            <consortium name="EnsemblMetazoa"/>
        </authorList>
    </citation>
    <scope>IDENTIFICATION</scope>
    <source>
        <strain evidence="1">TTRI</strain>
    </source>
</reference>
<dbReference type="Proteomes" id="UP000078200">
    <property type="component" value="Unassembled WGS sequence"/>
</dbReference>
<keyword evidence="2" id="KW-1185">Reference proteome</keyword>
<dbReference type="VEuPathDB" id="VectorBase:GAUT009862"/>
<proteinExistence type="predicted"/>
<dbReference type="AlphaFoldDB" id="A0A1A9UMY1"/>
<organism evidence="1 2">
    <name type="scientific">Glossina austeni</name>
    <name type="common">Savannah tsetse fly</name>
    <dbReference type="NCBI Taxonomy" id="7395"/>
    <lineage>
        <taxon>Eukaryota</taxon>
        <taxon>Metazoa</taxon>
        <taxon>Ecdysozoa</taxon>
        <taxon>Arthropoda</taxon>
        <taxon>Hexapoda</taxon>
        <taxon>Insecta</taxon>
        <taxon>Pterygota</taxon>
        <taxon>Neoptera</taxon>
        <taxon>Endopterygota</taxon>
        <taxon>Diptera</taxon>
        <taxon>Brachycera</taxon>
        <taxon>Muscomorpha</taxon>
        <taxon>Hippoboscoidea</taxon>
        <taxon>Glossinidae</taxon>
        <taxon>Glossina</taxon>
    </lineage>
</organism>